<dbReference type="RefSeq" id="XP_069228144.1">
    <property type="nucleotide sequence ID" value="XM_069374730.1"/>
</dbReference>
<evidence type="ECO:0000313" key="7">
    <source>
        <dbReference type="Proteomes" id="UP000803884"/>
    </source>
</evidence>
<dbReference type="Gene3D" id="3.40.50.300">
    <property type="entry name" value="P-loop containing nucleotide triphosphate hydrolases"/>
    <property type="match status" value="1"/>
</dbReference>
<protein>
    <recommendedName>
        <fullName evidence="5">Helicase C-terminal domain-containing protein</fullName>
    </recommendedName>
</protein>
<dbReference type="GO" id="GO:0005524">
    <property type="term" value="F:ATP binding"/>
    <property type="evidence" value="ECO:0007669"/>
    <property type="project" value="UniProtKB-KW"/>
</dbReference>
<proteinExistence type="predicted"/>
<feature type="compositionally biased region" description="Basic and acidic residues" evidence="4">
    <location>
        <begin position="863"/>
        <end position="879"/>
    </location>
</feature>
<name>A0AB34KIU1_9PEZI</name>
<feature type="compositionally biased region" description="Basic and acidic residues" evidence="4">
    <location>
        <begin position="920"/>
        <end position="934"/>
    </location>
</feature>
<gene>
    <name evidence="6" type="ORF">WHR41_06125</name>
</gene>
<dbReference type="GO" id="GO:0016787">
    <property type="term" value="F:hydrolase activity"/>
    <property type="evidence" value="ECO:0007669"/>
    <property type="project" value="UniProtKB-KW"/>
</dbReference>
<dbReference type="SUPFAM" id="SSF52540">
    <property type="entry name" value="P-loop containing nucleoside triphosphate hydrolases"/>
    <property type="match status" value="2"/>
</dbReference>
<feature type="region of interest" description="Disordered" evidence="4">
    <location>
        <begin position="1183"/>
        <end position="1326"/>
    </location>
</feature>
<dbReference type="Proteomes" id="UP000803884">
    <property type="component" value="Unassembled WGS sequence"/>
</dbReference>
<dbReference type="CDD" id="cd18793">
    <property type="entry name" value="SF2_C_SNF"/>
    <property type="match status" value="1"/>
</dbReference>
<keyword evidence="3" id="KW-0067">ATP-binding</keyword>
<keyword evidence="2" id="KW-0378">Hydrolase</keyword>
<feature type="compositionally biased region" description="Polar residues" evidence="4">
    <location>
        <begin position="1285"/>
        <end position="1305"/>
    </location>
</feature>
<feature type="compositionally biased region" description="Low complexity" evidence="4">
    <location>
        <begin position="1221"/>
        <end position="1245"/>
    </location>
</feature>
<organism evidence="6 7">
    <name type="scientific">Cladosporium halotolerans</name>
    <dbReference type="NCBI Taxonomy" id="1052096"/>
    <lineage>
        <taxon>Eukaryota</taxon>
        <taxon>Fungi</taxon>
        <taxon>Dikarya</taxon>
        <taxon>Ascomycota</taxon>
        <taxon>Pezizomycotina</taxon>
        <taxon>Dothideomycetes</taxon>
        <taxon>Dothideomycetidae</taxon>
        <taxon>Cladosporiales</taxon>
        <taxon>Cladosporiaceae</taxon>
        <taxon>Cladosporium</taxon>
    </lineage>
</organism>
<evidence type="ECO:0000259" key="5">
    <source>
        <dbReference type="PROSITE" id="PS51194"/>
    </source>
</evidence>
<comment type="caution">
    <text evidence="6">The sequence shown here is derived from an EMBL/GenBank/DDBJ whole genome shotgun (WGS) entry which is preliminary data.</text>
</comment>
<keyword evidence="1" id="KW-0547">Nucleotide-binding</keyword>
<dbReference type="GO" id="GO:0006281">
    <property type="term" value="P:DNA repair"/>
    <property type="evidence" value="ECO:0007669"/>
    <property type="project" value="TreeGrafter"/>
</dbReference>
<keyword evidence="7" id="KW-1185">Reference proteome</keyword>
<dbReference type="GeneID" id="96007568"/>
<dbReference type="PANTHER" id="PTHR45626:SF51">
    <property type="entry name" value="SNF2-RELATED DOMAIN-CONTAINING PROTEIN"/>
    <property type="match status" value="1"/>
</dbReference>
<dbReference type="PANTHER" id="PTHR45626">
    <property type="entry name" value="TRANSCRIPTION TERMINATION FACTOR 2-RELATED"/>
    <property type="match status" value="1"/>
</dbReference>
<dbReference type="EMBL" id="JAAQHG020000022">
    <property type="protein sequence ID" value="KAL1585038.1"/>
    <property type="molecule type" value="Genomic_DNA"/>
</dbReference>
<dbReference type="CDD" id="cd18008">
    <property type="entry name" value="DEXDc_SHPRH-like"/>
    <property type="match status" value="1"/>
</dbReference>
<dbReference type="InterPro" id="IPR050628">
    <property type="entry name" value="SNF2_RAD54_helicase_TF"/>
</dbReference>
<dbReference type="InterPro" id="IPR049730">
    <property type="entry name" value="SNF2/RAD54-like_C"/>
</dbReference>
<evidence type="ECO:0000313" key="6">
    <source>
        <dbReference type="EMBL" id="KAL1585038.1"/>
    </source>
</evidence>
<evidence type="ECO:0000256" key="4">
    <source>
        <dbReference type="SAM" id="MobiDB-lite"/>
    </source>
</evidence>
<feature type="compositionally biased region" description="Polar residues" evidence="4">
    <location>
        <begin position="32"/>
        <end position="41"/>
    </location>
</feature>
<feature type="compositionally biased region" description="Polar residues" evidence="4">
    <location>
        <begin position="9"/>
        <end position="25"/>
    </location>
</feature>
<dbReference type="SMART" id="SM00487">
    <property type="entry name" value="DEXDc"/>
    <property type="match status" value="1"/>
</dbReference>
<feature type="region of interest" description="Disordered" evidence="4">
    <location>
        <begin position="1"/>
        <end position="41"/>
    </location>
</feature>
<dbReference type="PROSITE" id="PS51194">
    <property type="entry name" value="HELICASE_CTER"/>
    <property type="match status" value="1"/>
</dbReference>
<sequence length="1326" mass="147719">MMEGAKAPDSSSSHASTPRANQSSAEEFGTPTDGSQTSPSLSEANDILARPKVLESKISSEASHFLSDLSNFLALGCLVVERGVADGSPEYDEGGNLVWHDIVPEDENLCRLATAGWIRAQHCQSVADPRYTIYRIYILPGDVGLRFFDRQSRRLQASLEAIIAKIDVSSETWSGSYASGQHVGFDQWAKSDEGSLFYMFNKLPSPRPDPSVVKEKYTREALEDLLDPSSALVGLKTPLYPYQRRSAALMLQRESVPTLQLDPRLELRSAPDGSQFYYGARDLQFVRNPRYYESSRGGILAETMGLGKTLMCLALILATRNHLPKVPAAYGIPPVRAEVASLADMAVSAINRKSVPWKVEFERIAHATQEDMGSCVERLQRDLPGYEIPVEPVRWNRKTVIPPPLKKTLAATTLIVVPRNLCKQWHSEIHKHVDEGILRILLMEDSKSVLPPARELREYDVVLFSRTRFEMEVKDGSDDQGRRMVSRPPSCNCPYIGATRTVDCHCVKMDDLYESPLKHLHFKRLIIDEGHFFSSSNTTAVTVAKKLVTADHRWVVSGTPAKDLLGVEADMSVAQDAAPDGLQGSRDAVLDQRRHFNVKEDTTGAIKSLGTLASNFLRIRPWAAEDLGERPAVWEEHIYRHEGHRRRTFSGFSSCLRRTLEAMVVKTQPEDVEQDIDLPPLTHEVIRLQPSFYDKLTANLFTIVLTANAVTSERTDADYLFHKNSAQARYQLIGNLRQSAFFWTGFSEEDIEAFRKNSRGYLDKEGTSCSVEDRQLLEEALKASEAILSSNGWKALSRSHELGLFVDRWPAESADFWSFCGNVSPLLTGITQLLEAQRHVNERIGLDDPGEGLAGVGIRSLRRAQEGHREDQVVKKEAKPTLSKAGISLSGEPTLKRRSSASSVTTKSPTKQPKTKQTKRKWDKEKKAAVKVETDPDDPPTTYTNPSVPTPKRRLSDLRHSTLPATSPFNPTTITGTTSAKLSYLASQILRHHSTEKILVFYEGDNIAYYVAQTLELLHIPHEIYAKSLPAALKAEYVVRFNEQAAQRVLLMDVRHAAFGLNISAASRIFFVNPVCRPNVEAQAIKRAHRIGQTRPVRVETLVLAGTVEERMYERARRMTNVEHQGVSHLEDDRGMREIIQGARLIEVREGEGVGQGQMAPLEVPQRLWGREGWWDMLELGTKGVQQQRGGKRVRAGTPGGQADGGLEEQPQRKKRKKTVRVVTPQLQPGPDAASAAPSTARSTDGPGPVMAGASGASGEDDEDEPMMHRWQRRLSQGMERLMSDKSQGTQNLTRQELDSTNGATEQGRGLHPEYARPLSVNELLN</sequence>
<dbReference type="InterPro" id="IPR027417">
    <property type="entry name" value="P-loop_NTPase"/>
</dbReference>
<evidence type="ECO:0000256" key="2">
    <source>
        <dbReference type="ARBA" id="ARBA00022801"/>
    </source>
</evidence>
<evidence type="ECO:0000256" key="3">
    <source>
        <dbReference type="ARBA" id="ARBA00022840"/>
    </source>
</evidence>
<dbReference type="Gene3D" id="3.40.50.10810">
    <property type="entry name" value="Tandem AAA-ATPase domain"/>
    <property type="match status" value="2"/>
</dbReference>
<dbReference type="GO" id="GO:0005634">
    <property type="term" value="C:nucleus"/>
    <property type="evidence" value="ECO:0007669"/>
    <property type="project" value="TreeGrafter"/>
</dbReference>
<dbReference type="Pfam" id="PF00271">
    <property type="entry name" value="Helicase_C"/>
    <property type="match status" value="1"/>
</dbReference>
<dbReference type="GO" id="GO:0008094">
    <property type="term" value="F:ATP-dependent activity, acting on DNA"/>
    <property type="evidence" value="ECO:0007669"/>
    <property type="project" value="TreeGrafter"/>
</dbReference>
<dbReference type="InterPro" id="IPR000330">
    <property type="entry name" value="SNF2_N"/>
</dbReference>
<dbReference type="Pfam" id="PF00176">
    <property type="entry name" value="SNF2-rel_dom"/>
    <property type="match status" value="1"/>
</dbReference>
<accession>A0AB34KIU1</accession>
<dbReference type="InterPro" id="IPR038718">
    <property type="entry name" value="SNF2-like_sf"/>
</dbReference>
<evidence type="ECO:0000256" key="1">
    <source>
        <dbReference type="ARBA" id="ARBA00022741"/>
    </source>
</evidence>
<feature type="domain" description="Helicase C-terminal" evidence="5">
    <location>
        <begin position="977"/>
        <end position="1140"/>
    </location>
</feature>
<reference evidence="6 7" key="1">
    <citation type="journal article" date="2020" name="Microbiol. Resour. Announc.">
        <title>Draft Genome Sequence of a Cladosporium Species Isolated from the Mesophotic Ascidian Didemnum maculosum.</title>
        <authorList>
            <person name="Gioti A."/>
            <person name="Siaperas R."/>
            <person name="Nikolaivits E."/>
            <person name="Le Goff G."/>
            <person name="Ouazzani J."/>
            <person name="Kotoulas G."/>
            <person name="Topakas E."/>
        </authorList>
    </citation>
    <scope>NUCLEOTIDE SEQUENCE [LARGE SCALE GENOMIC DNA]</scope>
    <source>
        <strain evidence="6 7">TM138-S3</strain>
    </source>
</reference>
<feature type="region of interest" description="Disordered" evidence="4">
    <location>
        <begin position="862"/>
        <end position="954"/>
    </location>
</feature>
<dbReference type="InterPro" id="IPR014001">
    <property type="entry name" value="Helicase_ATP-bd"/>
</dbReference>
<dbReference type="InterPro" id="IPR001650">
    <property type="entry name" value="Helicase_C-like"/>
</dbReference>